<dbReference type="PANTHER" id="PTHR33222">
    <property type="match status" value="1"/>
</dbReference>
<feature type="domain" description="Cyanobacterial aminoacyl-tRNA synthetase CAAD" evidence="3">
    <location>
        <begin position="125"/>
        <end position="198"/>
    </location>
</feature>
<name>A0A7N0UPX3_KALFE</name>
<evidence type="ECO:0000313" key="4">
    <source>
        <dbReference type="EnsemblPlants" id="Kaladp0079s0163.1.v1.1"/>
    </source>
</evidence>
<comment type="subcellular location">
    <subcellularLocation>
        <location evidence="1">Membrane</location>
        <topology evidence="1">Multi-pass membrane protein</topology>
    </subcellularLocation>
</comment>
<dbReference type="Pfam" id="PF14159">
    <property type="entry name" value="CAAD"/>
    <property type="match status" value="1"/>
</dbReference>
<evidence type="ECO:0000256" key="2">
    <source>
        <dbReference type="SAM" id="Phobius"/>
    </source>
</evidence>
<feature type="transmembrane region" description="Helical" evidence="2">
    <location>
        <begin position="159"/>
        <end position="178"/>
    </location>
</feature>
<dbReference type="Gramene" id="Kaladp0079s0163.1.v1.1">
    <property type="protein sequence ID" value="Kaladp0079s0163.1.v1.1"/>
    <property type="gene ID" value="Kaladp0079s0163.v1.1"/>
</dbReference>
<dbReference type="InterPro" id="IPR025564">
    <property type="entry name" value="CAAD_dom"/>
</dbReference>
<dbReference type="Proteomes" id="UP000594263">
    <property type="component" value="Unplaced"/>
</dbReference>
<keyword evidence="2" id="KW-1133">Transmembrane helix</keyword>
<dbReference type="AlphaFoldDB" id="A0A7N0UPX3"/>
<dbReference type="GO" id="GO:0009535">
    <property type="term" value="C:chloroplast thylakoid membrane"/>
    <property type="evidence" value="ECO:0007669"/>
    <property type="project" value="TreeGrafter"/>
</dbReference>
<feature type="transmembrane region" description="Helical" evidence="2">
    <location>
        <begin position="129"/>
        <end position="147"/>
    </location>
</feature>
<dbReference type="PANTHER" id="PTHR33222:SF2">
    <property type="entry name" value="PROTEIN CURVATURE THYLAKOID 1D, CHLOROPLASTIC"/>
    <property type="match status" value="1"/>
</dbReference>
<dbReference type="OMA" id="MELCTAT"/>
<keyword evidence="5" id="KW-1185">Reference proteome</keyword>
<reference evidence="4" key="1">
    <citation type="submission" date="2021-01" db="UniProtKB">
        <authorList>
            <consortium name="EnsemblPlants"/>
        </authorList>
    </citation>
    <scope>IDENTIFICATION</scope>
</reference>
<evidence type="ECO:0000256" key="1">
    <source>
        <dbReference type="ARBA" id="ARBA00004141"/>
    </source>
</evidence>
<proteinExistence type="predicted"/>
<sequence>MELCTSQRLVNLHHRCSNPLLGMAPLRRNLSPSLLQSSPCRVKSGLRLRTLPLRATSEETSTGQTDYVEGTRDAGFTFEDPSPVDKMTQVEVVEPEKPKEEYAPDDQSPVVELMDKLDVKLDTDSTIPILLYGGVTIVSVWLALAVVEAIDAIPVFPKLMEVVGLGFTVWFTSRYLIFKESRDELATKIAELKLKMLGSEWN</sequence>
<protein>
    <recommendedName>
        <fullName evidence="3">Cyanobacterial aminoacyl-tRNA synthetase CAAD domain-containing protein</fullName>
    </recommendedName>
</protein>
<organism evidence="4 5">
    <name type="scientific">Kalanchoe fedtschenkoi</name>
    <name type="common">Lavender scallops</name>
    <name type="synonym">South American air plant</name>
    <dbReference type="NCBI Taxonomy" id="63787"/>
    <lineage>
        <taxon>Eukaryota</taxon>
        <taxon>Viridiplantae</taxon>
        <taxon>Streptophyta</taxon>
        <taxon>Embryophyta</taxon>
        <taxon>Tracheophyta</taxon>
        <taxon>Spermatophyta</taxon>
        <taxon>Magnoliopsida</taxon>
        <taxon>eudicotyledons</taxon>
        <taxon>Gunneridae</taxon>
        <taxon>Pentapetalae</taxon>
        <taxon>Saxifragales</taxon>
        <taxon>Crassulaceae</taxon>
        <taxon>Kalanchoe</taxon>
    </lineage>
</organism>
<dbReference type="EnsemblPlants" id="Kaladp0079s0163.1.v1.1">
    <property type="protein sequence ID" value="Kaladp0079s0163.1.v1.1"/>
    <property type="gene ID" value="Kaladp0079s0163.v1.1"/>
</dbReference>
<dbReference type="InterPro" id="IPR033344">
    <property type="entry name" value="CURT1"/>
</dbReference>
<accession>A0A7N0UPX3</accession>
<evidence type="ECO:0000313" key="5">
    <source>
        <dbReference type="Proteomes" id="UP000594263"/>
    </source>
</evidence>
<evidence type="ECO:0000259" key="3">
    <source>
        <dbReference type="Pfam" id="PF14159"/>
    </source>
</evidence>
<keyword evidence="2" id="KW-0472">Membrane</keyword>
<keyword evidence="2" id="KW-0812">Transmembrane</keyword>